<evidence type="ECO:0000313" key="1">
    <source>
        <dbReference type="EMBL" id="KAA6351440.1"/>
    </source>
</evidence>
<protein>
    <submittedName>
        <fullName evidence="1">Uncharacterized protein</fullName>
    </submittedName>
</protein>
<proteinExistence type="predicted"/>
<accession>A0A5J4T1V3</accession>
<dbReference type="EMBL" id="SNRY01000014">
    <property type="protein sequence ID" value="KAA6351440.1"/>
    <property type="molecule type" value="Genomic_DNA"/>
</dbReference>
<dbReference type="AlphaFoldDB" id="A0A5J4T1V3"/>
<organism evidence="1">
    <name type="scientific">termite gut metagenome</name>
    <dbReference type="NCBI Taxonomy" id="433724"/>
    <lineage>
        <taxon>unclassified sequences</taxon>
        <taxon>metagenomes</taxon>
        <taxon>organismal metagenomes</taxon>
    </lineage>
</organism>
<name>A0A5J4T1V3_9ZZZZ</name>
<comment type="caution">
    <text evidence="1">The sequence shown here is derived from an EMBL/GenBank/DDBJ whole genome shotgun (WGS) entry which is preliminary data.</text>
</comment>
<gene>
    <name evidence="1" type="ORF">EZS27_001249</name>
</gene>
<reference evidence="1" key="1">
    <citation type="submission" date="2019-03" db="EMBL/GenBank/DDBJ databases">
        <title>Single cell metagenomics reveals metabolic interactions within the superorganism composed of flagellate Streblomastix strix and complex community of Bacteroidetes bacteria on its surface.</title>
        <authorList>
            <person name="Treitli S.C."/>
            <person name="Kolisko M."/>
            <person name="Husnik F."/>
            <person name="Keeling P."/>
            <person name="Hampl V."/>
        </authorList>
    </citation>
    <scope>NUCLEOTIDE SEQUENCE</scope>
    <source>
        <strain evidence="1">STM</strain>
    </source>
</reference>
<sequence>MIDLEKKVLRKARKNDFLMSVYIGFIKTRHLYTEEQAYNNLNNMLTLV</sequence>